<keyword evidence="1" id="KW-0812">Transmembrane</keyword>
<evidence type="ECO:0000313" key="3">
    <source>
        <dbReference type="Proteomes" id="UP000276133"/>
    </source>
</evidence>
<accession>A0A3M7PA24</accession>
<keyword evidence="1" id="KW-0472">Membrane</keyword>
<evidence type="ECO:0000313" key="2">
    <source>
        <dbReference type="EMBL" id="RMZ95567.1"/>
    </source>
</evidence>
<evidence type="ECO:0000256" key="1">
    <source>
        <dbReference type="SAM" id="Phobius"/>
    </source>
</evidence>
<dbReference type="EMBL" id="REGN01012371">
    <property type="protein sequence ID" value="RMZ95567.1"/>
    <property type="molecule type" value="Genomic_DNA"/>
</dbReference>
<dbReference type="AlphaFoldDB" id="A0A3M7PA24"/>
<dbReference type="Proteomes" id="UP000276133">
    <property type="component" value="Unassembled WGS sequence"/>
</dbReference>
<organism evidence="2 3">
    <name type="scientific">Brachionus plicatilis</name>
    <name type="common">Marine rotifer</name>
    <name type="synonym">Brachionus muelleri</name>
    <dbReference type="NCBI Taxonomy" id="10195"/>
    <lineage>
        <taxon>Eukaryota</taxon>
        <taxon>Metazoa</taxon>
        <taxon>Spiralia</taxon>
        <taxon>Gnathifera</taxon>
        <taxon>Rotifera</taxon>
        <taxon>Eurotatoria</taxon>
        <taxon>Monogononta</taxon>
        <taxon>Pseudotrocha</taxon>
        <taxon>Ploima</taxon>
        <taxon>Brachionidae</taxon>
        <taxon>Brachionus</taxon>
    </lineage>
</organism>
<name>A0A3M7PA24_BRAPC</name>
<protein>
    <submittedName>
        <fullName evidence="2">Uncharacterized protein</fullName>
    </submittedName>
</protein>
<feature type="transmembrane region" description="Helical" evidence="1">
    <location>
        <begin position="16"/>
        <end position="47"/>
    </location>
</feature>
<sequence>MLSEALVREGFTSARAVVVVVVVVAIEVVVVVVVVVVVGSIGTGIILSDDGTQRPFSGNWLQLNMDGHG</sequence>
<reference evidence="2 3" key="1">
    <citation type="journal article" date="2018" name="Sci. Rep.">
        <title>Genomic signatures of local adaptation to the degree of environmental predictability in rotifers.</title>
        <authorList>
            <person name="Franch-Gras L."/>
            <person name="Hahn C."/>
            <person name="Garcia-Roger E.M."/>
            <person name="Carmona M.J."/>
            <person name="Serra M."/>
            <person name="Gomez A."/>
        </authorList>
    </citation>
    <scope>NUCLEOTIDE SEQUENCE [LARGE SCALE GENOMIC DNA]</scope>
    <source>
        <strain evidence="2">HYR1</strain>
    </source>
</reference>
<keyword evidence="3" id="KW-1185">Reference proteome</keyword>
<gene>
    <name evidence="2" type="ORF">BpHYR1_013097</name>
</gene>
<comment type="caution">
    <text evidence="2">The sequence shown here is derived from an EMBL/GenBank/DDBJ whole genome shotgun (WGS) entry which is preliminary data.</text>
</comment>
<proteinExistence type="predicted"/>
<keyword evidence="1" id="KW-1133">Transmembrane helix</keyword>